<evidence type="ECO:0000313" key="2">
    <source>
        <dbReference type="Proteomes" id="UP000694044"/>
    </source>
</evidence>
<sequence>MFNREELIPAHDAVFVADLIEQRFDIFGGVARECLATDESFVTRRQHLLTKTIANFNDVDYLRSVLNRRDANEAHHYICHYVPSPRSAMDEYTVAEPTTFVKRLLMQCLSEALTEKRNMVIEYLRDA</sequence>
<accession>A0A8T1VAK0</accession>
<evidence type="ECO:0000313" key="1">
    <source>
        <dbReference type="EMBL" id="KAG7376574.1"/>
    </source>
</evidence>
<protein>
    <submittedName>
        <fullName evidence="1">Uncharacterized protein</fullName>
    </submittedName>
</protein>
<proteinExistence type="predicted"/>
<dbReference type="AlphaFoldDB" id="A0A8T1VAK0"/>
<organism evidence="1 2">
    <name type="scientific">Phytophthora pseudosyringae</name>
    <dbReference type="NCBI Taxonomy" id="221518"/>
    <lineage>
        <taxon>Eukaryota</taxon>
        <taxon>Sar</taxon>
        <taxon>Stramenopiles</taxon>
        <taxon>Oomycota</taxon>
        <taxon>Peronosporomycetes</taxon>
        <taxon>Peronosporales</taxon>
        <taxon>Peronosporaceae</taxon>
        <taxon>Phytophthora</taxon>
    </lineage>
</organism>
<dbReference type="Proteomes" id="UP000694044">
    <property type="component" value="Unassembled WGS sequence"/>
</dbReference>
<keyword evidence="2" id="KW-1185">Reference proteome</keyword>
<gene>
    <name evidence="1" type="ORF">PHYPSEUDO_013127</name>
</gene>
<reference evidence="1" key="1">
    <citation type="submission" date="2021-02" db="EMBL/GenBank/DDBJ databases">
        <authorList>
            <person name="Palmer J.M."/>
        </authorList>
    </citation>
    <scope>NUCLEOTIDE SEQUENCE</scope>
    <source>
        <strain evidence="1">SCRP734</strain>
    </source>
</reference>
<dbReference type="OrthoDB" id="122094at2759"/>
<dbReference type="EMBL" id="JAGDFM010000663">
    <property type="protein sequence ID" value="KAG7376574.1"/>
    <property type="molecule type" value="Genomic_DNA"/>
</dbReference>
<comment type="caution">
    <text evidence="1">The sequence shown here is derived from an EMBL/GenBank/DDBJ whole genome shotgun (WGS) entry which is preliminary data.</text>
</comment>
<name>A0A8T1VAK0_9STRA</name>